<dbReference type="Gene3D" id="3.40.50.300">
    <property type="entry name" value="P-loop containing nucleotide triphosphate hydrolases"/>
    <property type="match status" value="1"/>
</dbReference>
<feature type="domain" description="ABC transporter" evidence="3">
    <location>
        <begin position="2"/>
        <end position="223"/>
    </location>
</feature>
<keyword evidence="5" id="KW-1185">Reference proteome</keyword>
<dbReference type="SMART" id="SM00382">
    <property type="entry name" value="AAA"/>
    <property type="match status" value="1"/>
</dbReference>
<evidence type="ECO:0000313" key="4">
    <source>
        <dbReference type="EMBL" id="UXZ99178.1"/>
    </source>
</evidence>
<protein>
    <submittedName>
        <fullName evidence="4">ATP-binding cassette domain-containing protein</fullName>
    </submittedName>
</protein>
<sequence>MIETCGLSRQDQNGASQLLHPVDFILSGGDRVAITGSSGSGKSVFLRTLALLDAPDSGEVLWHGQPVNAGQIPSYRSQICYLAQRPSMMDGTVEDNLRFPYSLNIFKQRKFDAEKVKALLRQAGKPERFLLKAANDLSGGEAQVVALIRAIQLEPEVILLDEPTAALDPQSSRDVETLVNTWFTGGLTSSRAYIWVSHDLDQAQRMSNVRFEMHAGVLSAMGN</sequence>
<proteinExistence type="predicted"/>
<dbReference type="InterPro" id="IPR017871">
    <property type="entry name" value="ABC_transporter-like_CS"/>
</dbReference>
<keyword evidence="2 4" id="KW-0067">ATP-binding</keyword>
<dbReference type="PANTHER" id="PTHR43119:SF1">
    <property type="entry name" value="ABC TRANSPORTER DOMAIN-CONTAINING PROTEIN"/>
    <property type="match status" value="1"/>
</dbReference>
<dbReference type="InterPro" id="IPR027417">
    <property type="entry name" value="P-loop_NTPase"/>
</dbReference>
<dbReference type="InterPro" id="IPR003439">
    <property type="entry name" value="ABC_transporter-like_ATP-bd"/>
</dbReference>
<dbReference type="InterPro" id="IPR003593">
    <property type="entry name" value="AAA+_ATPase"/>
</dbReference>
<organism evidence="4 5">
    <name type="scientific">Pseudomonas phytophila</name>
    <dbReference type="NCBI Taxonomy" id="2867264"/>
    <lineage>
        <taxon>Bacteria</taxon>
        <taxon>Pseudomonadati</taxon>
        <taxon>Pseudomonadota</taxon>
        <taxon>Gammaproteobacteria</taxon>
        <taxon>Pseudomonadales</taxon>
        <taxon>Pseudomonadaceae</taxon>
        <taxon>Pseudomonas</taxon>
    </lineage>
</organism>
<evidence type="ECO:0000259" key="3">
    <source>
        <dbReference type="PROSITE" id="PS50893"/>
    </source>
</evidence>
<gene>
    <name evidence="4" type="ORF">K3169_11965</name>
</gene>
<evidence type="ECO:0000256" key="1">
    <source>
        <dbReference type="ARBA" id="ARBA00022741"/>
    </source>
</evidence>
<keyword evidence="1" id="KW-0547">Nucleotide-binding</keyword>
<name>A0ABY6FMN2_9PSED</name>
<reference evidence="4" key="1">
    <citation type="submission" date="2021-08" db="EMBL/GenBank/DDBJ databases">
        <title>Complete genome sequence of Pseudomonas phytophila.</title>
        <authorList>
            <person name="Weir B.S."/>
            <person name="Templeton M.D."/>
            <person name="Arshed S."/>
            <person name="Andersen M.T."/>
            <person name="Jayaraman J."/>
        </authorList>
    </citation>
    <scope>NUCLEOTIDE SEQUENCE</scope>
    <source>
        <strain evidence="4">ICMP 23753</strain>
    </source>
</reference>
<dbReference type="GO" id="GO:0005524">
    <property type="term" value="F:ATP binding"/>
    <property type="evidence" value="ECO:0007669"/>
    <property type="project" value="UniProtKB-KW"/>
</dbReference>
<dbReference type="Proteomes" id="UP001063228">
    <property type="component" value="Chromosome"/>
</dbReference>
<accession>A0ABY6FMN2</accession>
<dbReference type="PROSITE" id="PS50893">
    <property type="entry name" value="ABC_TRANSPORTER_2"/>
    <property type="match status" value="1"/>
</dbReference>
<evidence type="ECO:0000256" key="2">
    <source>
        <dbReference type="ARBA" id="ARBA00022840"/>
    </source>
</evidence>
<evidence type="ECO:0000313" key="5">
    <source>
        <dbReference type="Proteomes" id="UP001063228"/>
    </source>
</evidence>
<dbReference type="Pfam" id="PF00005">
    <property type="entry name" value="ABC_tran"/>
    <property type="match status" value="1"/>
</dbReference>
<dbReference type="SUPFAM" id="SSF52540">
    <property type="entry name" value="P-loop containing nucleoside triphosphate hydrolases"/>
    <property type="match status" value="1"/>
</dbReference>
<dbReference type="PROSITE" id="PS00211">
    <property type="entry name" value="ABC_TRANSPORTER_1"/>
    <property type="match status" value="1"/>
</dbReference>
<dbReference type="EMBL" id="CP081201">
    <property type="protein sequence ID" value="UXZ99178.1"/>
    <property type="molecule type" value="Genomic_DNA"/>
</dbReference>
<dbReference type="PANTHER" id="PTHR43119">
    <property type="entry name" value="ABC TRANSPORT PROTEIN ATP-BINDING COMPONENT-RELATED"/>
    <property type="match status" value="1"/>
</dbReference>